<reference evidence="1" key="1">
    <citation type="submission" date="2021-09" db="EMBL/GenBank/DDBJ databases">
        <authorList>
            <consortium name="Pathogen Informatics"/>
        </authorList>
    </citation>
    <scope>NUCLEOTIDE SEQUENCE</scope>
</reference>
<accession>A0A8J2LVM7</accession>
<dbReference type="AlphaFoldDB" id="A0A8J2LVM7"/>
<proteinExistence type="predicted"/>
<dbReference type="OrthoDB" id="5875683at2759"/>
<dbReference type="Proteomes" id="UP000746747">
    <property type="component" value="Unassembled WGS sequence"/>
</dbReference>
<dbReference type="EMBL" id="CAKAEH010000111">
    <property type="protein sequence ID" value="CAG9529894.1"/>
    <property type="molecule type" value="Genomic_DNA"/>
</dbReference>
<gene>
    <name evidence="1" type="ORF">CJOHNSTONI_LOCUS435</name>
</gene>
<keyword evidence="2" id="KW-1185">Reference proteome</keyword>
<evidence type="ECO:0000313" key="1">
    <source>
        <dbReference type="EMBL" id="CAG9529894.1"/>
    </source>
</evidence>
<sequence>MCIIDKSKPSVARVPHHRLLRSVLPCTPSVASRCVLNDASMSQIPTVSPRMQMRRVLQRFSKQSLLQDWNKNGGNDGGGWRRERRKRWKYPTIPSTRSAAEGDAGNIAAVAVKAAAVIVVAAILASRKRAAAATVLIVIVIAGVLEEIDRCQEGQAWLRRDAIQARWSDQNTAIRVRLSRR</sequence>
<comment type="caution">
    <text evidence="1">The sequence shown here is derived from an EMBL/GenBank/DDBJ whole genome shotgun (WGS) entry which is preliminary data.</text>
</comment>
<protein>
    <submittedName>
        <fullName evidence="1">Uncharacterized protein</fullName>
    </submittedName>
</protein>
<organism evidence="1 2">
    <name type="scientific">Cercopithifilaria johnstoni</name>
    <dbReference type="NCBI Taxonomy" id="2874296"/>
    <lineage>
        <taxon>Eukaryota</taxon>
        <taxon>Metazoa</taxon>
        <taxon>Ecdysozoa</taxon>
        <taxon>Nematoda</taxon>
        <taxon>Chromadorea</taxon>
        <taxon>Rhabditida</taxon>
        <taxon>Spirurina</taxon>
        <taxon>Spiruromorpha</taxon>
        <taxon>Filarioidea</taxon>
        <taxon>Onchocercidae</taxon>
        <taxon>Cercopithifilaria</taxon>
    </lineage>
</organism>
<name>A0A8J2LVM7_9BILA</name>
<evidence type="ECO:0000313" key="2">
    <source>
        <dbReference type="Proteomes" id="UP000746747"/>
    </source>
</evidence>